<evidence type="ECO:0000256" key="6">
    <source>
        <dbReference type="ARBA" id="ARBA00022989"/>
    </source>
</evidence>
<evidence type="ECO:0000256" key="1">
    <source>
        <dbReference type="ARBA" id="ARBA00004651"/>
    </source>
</evidence>
<comment type="caution">
    <text evidence="10">Lacks conserved residue(s) required for the propagation of feature annotation.</text>
</comment>
<keyword evidence="8 10" id="KW-0675">Receptor</keyword>
<dbReference type="EnsemblMetazoa" id="XM_050655241.1">
    <property type="protein sequence ID" value="XP_050511198.1"/>
    <property type="gene ID" value="LOC114334935"/>
</dbReference>
<keyword evidence="2" id="KW-1003">Cell membrane</keyword>
<dbReference type="RefSeq" id="XP_050511198.1">
    <property type="nucleotide sequence ID" value="XM_050655241.1"/>
</dbReference>
<accession>A0ABM5KM15</accession>
<dbReference type="Pfam" id="PF02949">
    <property type="entry name" value="7tm_6"/>
    <property type="match status" value="1"/>
</dbReference>
<evidence type="ECO:0000256" key="8">
    <source>
        <dbReference type="ARBA" id="ARBA00023170"/>
    </source>
</evidence>
<keyword evidence="3 10" id="KW-0716">Sensory transduction</keyword>
<comment type="similarity">
    <text evidence="10">Belongs to the insect chemoreceptor superfamily. Heteromeric odorant receptor channel (TC 1.A.69) family.</text>
</comment>
<feature type="transmembrane region" description="Helical" evidence="10">
    <location>
        <begin position="78"/>
        <end position="99"/>
    </location>
</feature>
<name>A0ABM5KM15_DIAVI</name>
<keyword evidence="5 10" id="KW-0552">Olfaction</keyword>
<keyword evidence="9 10" id="KW-0807">Transducer</keyword>
<evidence type="ECO:0000256" key="5">
    <source>
        <dbReference type="ARBA" id="ARBA00022725"/>
    </source>
</evidence>
<keyword evidence="12" id="KW-1185">Reference proteome</keyword>
<dbReference type="RefSeq" id="XP_050511199.1">
    <property type="nucleotide sequence ID" value="XM_050655242.1"/>
</dbReference>
<evidence type="ECO:0000256" key="9">
    <source>
        <dbReference type="ARBA" id="ARBA00023224"/>
    </source>
</evidence>
<dbReference type="PANTHER" id="PTHR21137">
    <property type="entry name" value="ODORANT RECEPTOR"/>
    <property type="match status" value="1"/>
</dbReference>
<evidence type="ECO:0000256" key="3">
    <source>
        <dbReference type="ARBA" id="ARBA00022606"/>
    </source>
</evidence>
<sequence length="362" mass="42097">MILNETVKNINTFVGHIGMLLTHTVGILKFYILVFGRKKIQNIMDMLKDDEYYYDAVDNFCPAQFLNNGKKLSTKLSVLLFMMYSFSGILSHTSSLMVINTEIKGDNFLETNKTCQDFMPFFFKIPFNTDEKWECELAFWFMDISFGIFAWLIACHDGLYVTLLIFLRCQLVILGQVFRSIRRRSLLALNLPKNFSVIYDRDHPEIEAEMYKQLTHYTAHLKVLLKARDKIEDMFSFVTLCQTLACLFIYSSALYNISMTPIGSTEFFVQLEYFICILLELSAICWFGNEITIASELIRLSLYESDWLSTSTRFKKSLILTMTRMQRPIYLTIGKFSRLTLATLVAVFRGSLSYFALFQSIQ</sequence>
<evidence type="ECO:0000313" key="12">
    <source>
        <dbReference type="Proteomes" id="UP001652700"/>
    </source>
</evidence>
<dbReference type="PANTHER" id="PTHR21137:SF35">
    <property type="entry name" value="ODORANT RECEPTOR 19A-RELATED"/>
    <property type="match status" value="1"/>
</dbReference>
<feature type="transmembrane region" description="Helical" evidence="10">
    <location>
        <begin position="13"/>
        <end position="36"/>
    </location>
</feature>
<dbReference type="EnsemblMetazoa" id="XM_050655242.1">
    <property type="protein sequence ID" value="XP_050511199.1"/>
    <property type="gene ID" value="LOC114334935"/>
</dbReference>
<evidence type="ECO:0000256" key="2">
    <source>
        <dbReference type="ARBA" id="ARBA00022475"/>
    </source>
</evidence>
<evidence type="ECO:0000313" key="11">
    <source>
        <dbReference type="EnsemblMetazoa" id="XP_050511198.1"/>
    </source>
</evidence>
<feature type="transmembrane region" description="Helical" evidence="10">
    <location>
        <begin position="148"/>
        <end position="174"/>
    </location>
</feature>
<keyword evidence="6 10" id="KW-1133">Transmembrane helix</keyword>
<evidence type="ECO:0000256" key="7">
    <source>
        <dbReference type="ARBA" id="ARBA00023136"/>
    </source>
</evidence>
<evidence type="ECO:0000256" key="4">
    <source>
        <dbReference type="ARBA" id="ARBA00022692"/>
    </source>
</evidence>
<dbReference type="InterPro" id="IPR004117">
    <property type="entry name" value="7tm6_olfct_rcpt"/>
</dbReference>
<reference evidence="11" key="1">
    <citation type="submission" date="2025-05" db="UniProtKB">
        <authorList>
            <consortium name="EnsemblMetazoa"/>
        </authorList>
    </citation>
    <scope>IDENTIFICATION</scope>
</reference>
<keyword evidence="4 10" id="KW-0812">Transmembrane</keyword>
<dbReference type="GeneID" id="114334935"/>
<feature type="transmembrane region" description="Helical" evidence="10">
    <location>
        <begin position="267"/>
        <end position="289"/>
    </location>
</feature>
<evidence type="ECO:0000256" key="10">
    <source>
        <dbReference type="RuleBase" id="RU351113"/>
    </source>
</evidence>
<protein>
    <recommendedName>
        <fullName evidence="10">Odorant receptor</fullName>
    </recommendedName>
</protein>
<dbReference type="Proteomes" id="UP001652700">
    <property type="component" value="Unplaced"/>
</dbReference>
<feature type="transmembrane region" description="Helical" evidence="10">
    <location>
        <begin position="336"/>
        <end position="357"/>
    </location>
</feature>
<feature type="transmembrane region" description="Helical" evidence="10">
    <location>
        <begin position="234"/>
        <end position="255"/>
    </location>
</feature>
<comment type="subcellular location">
    <subcellularLocation>
        <location evidence="1 10">Cell membrane</location>
        <topology evidence="1 10">Multi-pass membrane protein</topology>
    </subcellularLocation>
</comment>
<proteinExistence type="inferred from homology"/>
<organism evidence="11 12">
    <name type="scientific">Diabrotica virgifera virgifera</name>
    <name type="common">western corn rootworm</name>
    <dbReference type="NCBI Taxonomy" id="50390"/>
    <lineage>
        <taxon>Eukaryota</taxon>
        <taxon>Metazoa</taxon>
        <taxon>Ecdysozoa</taxon>
        <taxon>Arthropoda</taxon>
        <taxon>Hexapoda</taxon>
        <taxon>Insecta</taxon>
        <taxon>Pterygota</taxon>
        <taxon>Neoptera</taxon>
        <taxon>Endopterygota</taxon>
        <taxon>Coleoptera</taxon>
        <taxon>Polyphaga</taxon>
        <taxon>Cucujiformia</taxon>
        <taxon>Chrysomeloidea</taxon>
        <taxon>Chrysomelidae</taxon>
        <taxon>Galerucinae</taxon>
        <taxon>Diabroticina</taxon>
        <taxon>Diabroticites</taxon>
        <taxon>Diabrotica</taxon>
    </lineage>
</organism>
<keyword evidence="7 10" id="KW-0472">Membrane</keyword>